<sequence>MNGYGEAELRAAAEAGIRAPSMHNSQPWQFRLRDGAIEVLADPARQLGVADWSGWAARLACGAATYNARLALAVHGRPAEVSLRPDSGEPNVIARLTPGRERPPTYAEQDLHAAIPRRHSNRAPFWPDPVPADARVRLIEAARIESAWLDLLVGMTALAGFAEIAGSADRVLRRDDRYQAELISWTHADHAADGVPVTAGAPRAEPQDLLPQRSFGDRRRAPGRDYEPEPLIAVLGVSGDRPIDQITAGQALQRVLLTATDAGLSASMISQPIEVPTARDQLRRSLGRTGFPQLTLRIGYGTPRSATPRRAVADVLLADERTGLRSPGT</sequence>
<protein>
    <submittedName>
        <fullName evidence="2">Nitroreductase</fullName>
    </submittedName>
</protein>
<dbReference type="Gene3D" id="3.40.109.10">
    <property type="entry name" value="NADH Oxidase"/>
    <property type="match status" value="1"/>
</dbReference>
<evidence type="ECO:0000313" key="3">
    <source>
        <dbReference type="Proteomes" id="UP000542742"/>
    </source>
</evidence>
<evidence type="ECO:0000256" key="1">
    <source>
        <dbReference type="SAM" id="MobiDB-lite"/>
    </source>
</evidence>
<feature type="region of interest" description="Disordered" evidence="1">
    <location>
        <begin position="198"/>
        <end position="225"/>
    </location>
</feature>
<gene>
    <name evidence="2" type="ORF">BKA14_003639</name>
</gene>
<dbReference type="SUPFAM" id="SSF55469">
    <property type="entry name" value="FMN-dependent nitroreductase-like"/>
    <property type="match status" value="2"/>
</dbReference>
<dbReference type="PANTHER" id="PTHR23026">
    <property type="entry name" value="NADPH NITROREDUCTASE"/>
    <property type="match status" value="1"/>
</dbReference>
<organism evidence="2 3">
    <name type="scientific">Paractinoplanes abujensis</name>
    <dbReference type="NCBI Taxonomy" id="882441"/>
    <lineage>
        <taxon>Bacteria</taxon>
        <taxon>Bacillati</taxon>
        <taxon>Actinomycetota</taxon>
        <taxon>Actinomycetes</taxon>
        <taxon>Micromonosporales</taxon>
        <taxon>Micromonosporaceae</taxon>
        <taxon>Paractinoplanes</taxon>
    </lineage>
</organism>
<evidence type="ECO:0000313" key="2">
    <source>
        <dbReference type="EMBL" id="MBB4693491.1"/>
    </source>
</evidence>
<keyword evidence="3" id="KW-1185">Reference proteome</keyword>
<dbReference type="RefSeq" id="WP_239093088.1">
    <property type="nucleotide sequence ID" value="NZ_BOMC01000056.1"/>
</dbReference>
<feature type="compositionally biased region" description="Basic and acidic residues" evidence="1">
    <location>
        <begin position="215"/>
        <end position="225"/>
    </location>
</feature>
<dbReference type="EMBL" id="JACHMF010000001">
    <property type="protein sequence ID" value="MBB4693491.1"/>
    <property type="molecule type" value="Genomic_DNA"/>
</dbReference>
<dbReference type="AlphaFoldDB" id="A0A7W7G468"/>
<dbReference type="InterPro" id="IPR000415">
    <property type="entry name" value="Nitroreductase-like"/>
</dbReference>
<reference evidence="2 3" key="1">
    <citation type="submission" date="2020-08" db="EMBL/GenBank/DDBJ databases">
        <title>Sequencing the genomes of 1000 actinobacteria strains.</title>
        <authorList>
            <person name="Klenk H.-P."/>
        </authorList>
    </citation>
    <scope>NUCLEOTIDE SEQUENCE [LARGE SCALE GENOMIC DNA]</scope>
    <source>
        <strain evidence="2 3">DSM 45518</strain>
    </source>
</reference>
<dbReference type="PANTHER" id="PTHR23026:SF123">
    <property type="entry name" value="NAD(P)H NITROREDUCTASE RV3131-RELATED"/>
    <property type="match status" value="1"/>
</dbReference>
<accession>A0A7W7G468</accession>
<dbReference type="InterPro" id="IPR050627">
    <property type="entry name" value="Nitroreductase/BluB"/>
</dbReference>
<proteinExistence type="predicted"/>
<name>A0A7W7G468_9ACTN</name>
<dbReference type="NCBIfam" id="NF047509">
    <property type="entry name" value="Rv3131_FMN_oxido"/>
    <property type="match status" value="1"/>
</dbReference>
<dbReference type="Proteomes" id="UP000542742">
    <property type="component" value="Unassembled WGS sequence"/>
</dbReference>
<comment type="caution">
    <text evidence="2">The sequence shown here is derived from an EMBL/GenBank/DDBJ whole genome shotgun (WGS) entry which is preliminary data.</text>
</comment>
<dbReference type="GO" id="GO:0016491">
    <property type="term" value="F:oxidoreductase activity"/>
    <property type="evidence" value="ECO:0007669"/>
    <property type="project" value="InterPro"/>
</dbReference>